<keyword evidence="6" id="KW-0676">Redox-active center</keyword>
<name>A0A5C8CGU5_9SPIR</name>
<feature type="domain" description="FAD/NAD(P)-binding" evidence="8">
    <location>
        <begin position="3"/>
        <end position="305"/>
    </location>
</feature>
<evidence type="ECO:0000256" key="3">
    <source>
        <dbReference type="ARBA" id="ARBA00022630"/>
    </source>
</evidence>
<dbReference type="InterPro" id="IPR016156">
    <property type="entry name" value="FAD/NAD-linked_Rdtase_dimer_sf"/>
</dbReference>
<evidence type="ECO:0000256" key="6">
    <source>
        <dbReference type="ARBA" id="ARBA00023284"/>
    </source>
</evidence>
<evidence type="ECO:0000259" key="7">
    <source>
        <dbReference type="Pfam" id="PF02852"/>
    </source>
</evidence>
<evidence type="ECO:0000256" key="2">
    <source>
        <dbReference type="ARBA" id="ARBA00009130"/>
    </source>
</evidence>
<accession>A0A5C8CGU5</accession>
<gene>
    <name evidence="9" type="ORF">EPJ80_07905</name>
</gene>
<dbReference type="EC" id="1.8.1.14" evidence="9"/>
<sequence>MKKIIIIGGVAAGMSAAAKARRLDKEAKITVYEKTEFVSWGACGMPYYVGGFFDDSNVMIARTAEATIKSGIDLKIKNEVIKIDSKNKKVLVRDLETNKEFEDEYDKLLITTGAKAIIPNIENINIGNVSTLKDFKDALNMKEKMKDTNIKNVAILGAGFIAIEIAHALKHLGKTVSIIQRSDRIFGNKFDKEFSNLAIEHIKEKVDLHLNEKVLSLEADDKNNVKSLITDKGKYNVDYVIIAIGVIPNSDLAKETGIKLSDNGAIIVDREGKTNIDSIYAAGDCATIYDKVLDEQNYIPLATGANKLGRMVANNLTGGEEKFLGSLGSACILAFETEFARTGITEEEAKKRNINYKTVMIKDLDHAHYYPNYEDLHIKLVYSAENRKILGGQIAGKRGAVLRADVIATAIYSGLTVDELGMLDLCYAPPFARTWDALNVVGNAAK</sequence>
<dbReference type="InterPro" id="IPR004099">
    <property type="entry name" value="Pyr_nucl-diS_OxRdtase_dimer"/>
</dbReference>
<dbReference type="InterPro" id="IPR036188">
    <property type="entry name" value="FAD/NAD-bd_sf"/>
</dbReference>
<evidence type="ECO:0000256" key="4">
    <source>
        <dbReference type="ARBA" id="ARBA00022827"/>
    </source>
</evidence>
<dbReference type="Proteomes" id="UP000325116">
    <property type="component" value="Unassembled WGS sequence"/>
</dbReference>
<dbReference type="NCBIfam" id="NF007123">
    <property type="entry name" value="PRK09564.1"/>
    <property type="match status" value="1"/>
</dbReference>
<dbReference type="PANTHER" id="PTHR43429">
    <property type="entry name" value="PYRIDINE NUCLEOTIDE-DISULFIDE OXIDOREDUCTASE DOMAIN-CONTAINING"/>
    <property type="match status" value="1"/>
</dbReference>
<organism evidence="9 10">
    <name type="scientific">Brachyspira aalborgi</name>
    <dbReference type="NCBI Taxonomy" id="29522"/>
    <lineage>
        <taxon>Bacteria</taxon>
        <taxon>Pseudomonadati</taxon>
        <taxon>Spirochaetota</taxon>
        <taxon>Spirochaetia</taxon>
        <taxon>Brachyspirales</taxon>
        <taxon>Brachyspiraceae</taxon>
        <taxon>Brachyspira</taxon>
    </lineage>
</organism>
<evidence type="ECO:0000256" key="5">
    <source>
        <dbReference type="ARBA" id="ARBA00023002"/>
    </source>
</evidence>
<dbReference type="AlphaFoldDB" id="A0A5C8CGU5"/>
<dbReference type="Gene3D" id="3.50.50.60">
    <property type="entry name" value="FAD/NAD(P)-binding domain"/>
    <property type="match status" value="2"/>
</dbReference>
<dbReference type="Pfam" id="PF02852">
    <property type="entry name" value="Pyr_redox_dim"/>
    <property type="match status" value="1"/>
</dbReference>
<dbReference type="InterPro" id="IPR050260">
    <property type="entry name" value="FAD-bd_OxRdtase"/>
</dbReference>
<keyword evidence="4" id="KW-0274">FAD</keyword>
<keyword evidence="5 9" id="KW-0560">Oxidoreductase</keyword>
<dbReference type="GO" id="GO:0050451">
    <property type="term" value="F:CoA-disulfide reductase (NADPH) activity"/>
    <property type="evidence" value="ECO:0007669"/>
    <property type="project" value="UniProtKB-EC"/>
</dbReference>
<reference evidence="9 10" key="1">
    <citation type="journal article" date="1992" name="Lakartidningen">
        <title>[Penicillin V and not amoxicillin is the first choice preparation in acute otitis].</title>
        <authorList>
            <person name="Kamme C."/>
            <person name="Lundgren K."/>
            <person name="Prellner K."/>
        </authorList>
    </citation>
    <scope>NUCLEOTIDE SEQUENCE [LARGE SCALE GENOMIC DNA]</scope>
    <source>
        <strain evidence="9 10">W1</strain>
    </source>
</reference>
<feature type="domain" description="Pyridine nucleotide-disulphide oxidoreductase dimerisation" evidence="7">
    <location>
        <begin position="335"/>
        <end position="434"/>
    </location>
</feature>
<dbReference type="PRINTS" id="PR00411">
    <property type="entry name" value="PNDRDTASEI"/>
</dbReference>
<evidence type="ECO:0000256" key="1">
    <source>
        <dbReference type="ARBA" id="ARBA00001974"/>
    </source>
</evidence>
<evidence type="ECO:0000313" key="9">
    <source>
        <dbReference type="EMBL" id="TXJ11631.1"/>
    </source>
</evidence>
<comment type="similarity">
    <text evidence="2">Belongs to the class-III pyridine nucleotide-disulfide oxidoreductase family.</text>
</comment>
<evidence type="ECO:0000313" key="10">
    <source>
        <dbReference type="Proteomes" id="UP000325116"/>
    </source>
</evidence>
<comment type="cofactor">
    <cofactor evidence="1">
        <name>FAD</name>
        <dbReference type="ChEBI" id="CHEBI:57692"/>
    </cofactor>
</comment>
<dbReference type="PRINTS" id="PR00368">
    <property type="entry name" value="FADPNR"/>
</dbReference>
<dbReference type="SUPFAM" id="SSF55424">
    <property type="entry name" value="FAD/NAD-linked reductases, dimerisation (C-terminal) domain"/>
    <property type="match status" value="1"/>
</dbReference>
<dbReference type="SUPFAM" id="SSF51905">
    <property type="entry name" value="FAD/NAD(P)-binding domain"/>
    <property type="match status" value="1"/>
</dbReference>
<dbReference type="EMBL" id="SAXT01000005">
    <property type="protein sequence ID" value="TXJ11631.1"/>
    <property type="molecule type" value="Genomic_DNA"/>
</dbReference>
<dbReference type="Pfam" id="PF07992">
    <property type="entry name" value="Pyr_redox_2"/>
    <property type="match status" value="1"/>
</dbReference>
<dbReference type="RefSeq" id="WP_147758566.1">
    <property type="nucleotide sequence ID" value="NZ_SAXT01000005.1"/>
</dbReference>
<keyword evidence="3" id="KW-0285">Flavoprotein</keyword>
<evidence type="ECO:0000259" key="8">
    <source>
        <dbReference type="Pfam" id="PF07992"/>
    </source>
</evidence>
<dbReference type="PANTHER" id="PTHR43429:SF1">
    <property type="entry name" value="NAD(P)H SULFUR OXIDOREDUCTASE (COA-DEPENDENT)"/>
    <property type="match status" value="1"/>
</dbReference>
<comment type="caution">
    <text evidence="9">The sequence shown here is derived from an EMBL/GenBank/DDBJ whole genome shotgun (WGS) entry which is preliminary data.</text>
</comment>
<proteinExistence type="inferred from homology"/>
<protein>
    <submittedName>
        <fullName evidence="9">CoA-disulfide reductase</fullName>
        <ecNumber evidence="9">1.8.1.14</ecNumber>
    </submittedName>
</protein>
<dbReference type="InterPro" id="IPR023753">
    <property type="entry name" value="FAD/NAD-binding_dom"/>
</dbReference>